<dbReference type="GO" id="GO:0007020">
    <property type="term" value="P:microtubule nucleation"/>
    <property type="evidence" value="ECO:0007669"/>
    <property type="project" value="InterPro"/>
</dbReference>
<dbReference type="OrthoDB" id="2192946at2759"/>
<dbReference type="InterPro" id="IPR007259">
    <property type="entry name" value="GCP"/>
</dbReference>
<name>M2R5V6_ENTHI</name>
<gene>
    <name evidence="8" type="ORF">EHI5A_012860</name>
</gene>
<dbReference type="Gene3D" id="1.20.120.1900">
    <property type="entry name" value="Gamma-tubulin complex, C-terminal domain"/>
    <property type="match status" value="1"/>
</dbReference>
<dbReference type="GO" id="GO:0051225">
    <property type="term" value="P:spindle assembly"/>
    <property type="evidence" value="ECO:0007669"/>
    <property type="project" value="TreeGrafter"/>
</dbReference>
<comment type="similarity">
    <text evidence="1 5">Belongs to the TUBGCP family.</text>
</comment>
<dbReference type="Pfam" id="PF04130">
    <property type="entry name" value="GCP_C_terminal"/>
    <property type="match status" value="1"/>
</dbReference>
<feature type="domain" description="Gamma tubulin complex component C-terminal" evidence="6">
    <location>
        <begin position="320"/>
        <end position="599"/>
    </location>
</feature>
<dbReference type="GO" id="GO:0043015">
    <property type="term" value="F:gamma-tubulin binding"/>
    <property type="evidence" value="ECO:0007669"/>
    <property type="project" value="InterPro"/>
</dbReference>
<protein>
    <recommendedName>
        <fullName evidence="5">Spindle pole body component</fullName>
    </recommendedName>
</protein>
<evidence type="ECO:0000256" key="3">
    <source>
        <dbReference type="ARBA" id="ARBA00022701"/>
    </source>
</evidence>
<dbReference type="InterPro" id="IPR042241">
    <property type="entry name" value="GCP_C_sf"/>
</dbReference>
<dbReference type="InterPro" id="IPR040457">
    <property type="entry name" value="GCP_C"/>
</dbReference>
<dbReference type="GO" id="GO:0000278">
    <property type="term" value="P:mitotic cell cycle"/>
    <property type="evidence" value="ECO:0007669"/>
    <property type="project" value="TreeGrafter"/>
</dbReference>
<dbReference type="Pfam" id="PF17681">
    <property type="entry name" value="GCP_N_terminal"/>
    <property type="match status" value="1"/>
</dbReference>
<evidence type="ECO:0000313" key="9">
    <source>
        <dbReference type="Proteomes" id="UP000011755"/>
    </source>
</evidence>
<accession>M2R5V6</accession>
<proteinExistence type="inferred from homology"/>
<dbReference type="GO" id="GO:0051321">
    <property type="term" value="P:meiotic cell cycle"/>
    <property type="evidence" value="ECO:0007669"/>
    <property type="project" value="TreeGrafter"/>
</dbReference>
<dbReference type="InterPro" id="IPR041470">
    <property type="entry name" value="GCP_N"/>
</dbReference>
<evidence type="ECO:0000256" key="4">
    <source>
        <dbReference type="ARBA" id="ARBA00023212"/>
    </source>
</evidence>
<dbReference type="VEuPathDB" id="AmoebaDB:EHI5A_012860"/>
<evidence type="ECO:0000313" key="8">
    <source>
        <dbReference type="EMBL" id="EMD44633.1"/>
    </source>
</evidence>
<evidence type="ECO:0000256" key="2">
    <source>
        <dbReference type="ARBA" id="ARBA00022490"/>
    </source>
</evidence>
<keyword evidence="3 5" id="KW-0493">Microtubule</keyword>
<dbReference type="GO" id="GO:0031122">
    <property type="term" value="P:cytoplasmic microtubule organization"/>
    <property type="evidence" value="ECO:0007669"/>
    <property type="project" value="TreeGrafter"/>
</dbReference>
<evidence type="ECO:0000256" key="5">
    <source>
        <dbReference type="RuleBase" id="RU363050"/>
    </source>
</evidence>
<dbReference type="PANTHER" id="PTHR19302">
    <property type="entry name" value="GAMMA TUBULIN COMPLEX PROTEIN"/>
    <property type="match status" value="1"/>
</dbReference>
<dbReference type="PANTHER" id="PTHR19302:SF13">
    <property type="entry name" value="GAMMA-TUBULIN COMPLEX COMPONENT 2"/>
    <property type="match status" value="1"/>
</dbReference>
<dbReference type="AlphaFoldDB" id="M2R5V6"/>
<dbReference type="EMBL" id="KB444994">
    <property type="protein sequence ID" value="EMD44633.1"/>
    <property type="molecule type" value="Genomic_DNA"/>
</dbReference>
<feature type="domain" description="Gamma tubulin complex component protein N-terminal" evidence="7">
    <location>
        <begin position="48"/>
        <end position="310"/>
    </location>
</feature>
<evidence type="ECO:0000259" key="6">
    <source>
        <dbReference type="Pfam" id="PF04130"/>
    </source>
</evidence>
<sequence>MSKTRRFQVIKENPHLKSLCEQECILIDGIFGMCLCFSSEGIDIISTEKRKFAKLTKIIDSRLQCVVERIIDLAEDYSIINSFLKSKHEGITQQALCEGIVEFREEYVNDICFVEKQARKEMWTIQEICCELNKKFDTLKPIREIIEVVTKETKPQKIIEVLYSQLRLFGGIGTSVKLLKKLIEKTCEPLMNFISKWMSCGELLYNEFFIKKEGEKYIFYEEEVPCCVQPHGNEIYITGNYVNSIKRYRIQHETELFQQMLLHQTSEIEEESKEEIPSIHLESITLFNPLKFKQLITKQAELINKMLFVIFQHCHIDDTFNKIRKTYLLGEPSFYYNFFDVSHGILSNAYSADEELRSTYKLFDSLLFELKSIHLSSNCFSVSFQKEFIQNYLELTTTDKPCNMFQAFLIRLVIPFPLSLIVNDEATLRYQVIFKFLFDIEYHRYLLSRAFTKIICKSTELGTNRNYSTLRFYLQQLLLICSKTLEEIVIYCQCDVITKLWNKFISTPKYSVNDLKELHSKFLNDCLTGIGLNETVLFNSYNKLLIHIRYVLQTVYAVEKMANSGDEKMKKQPEKKDYEILESLSEETRIQMDGICSLLPNTSIEKRNCCFNRLNLQPKQNLSEEDPFADILNKK</sequence>
<dbReference type="GO" id="GO:0000930">
    <property type="term" value="C:gamma-tubulin complex"/>
    <property type="evidence" value="ECO:0007669"/>
    <property type="project" value="TreeGrafter"/>
</dbReference>
<evidence type="ECO:0000256" key="1">
    <source>
        <dbReference type="ARBA" id="ARBA00010337"/>
    </source>
</evidence>
<reference evidence="8 9" key="1">
    <citation type="submission" date="2013-02" db="EMBL/GenBank/DDBJ databases">
        <authorList>
            <person name="Hannick L."/>
            <person name="Zafar N."/>
            <person name="Lorenzi H."/>
            <person name="Ali I.A."/>
            <person name="Petri W.P."/>
            <person name="Caler E."/>
        </authorList>
    </citation>
    <scope>NUCLEOTIDE SEQUENCE [LARGE SCALE GENOMIC DNA]</scope>
    <source>
        <strain evidence="8 9">KU27</strain>
    </source>
</reference>
<dbReference type="GO" id="GO:0005874">
    <property type="term" value="C:microtubule"/>
    <property type="evidence" value="ECO:0007669"/>
    <property type="project" value="UniProtKB-KW"/>
</dbReference>
<keyword evidence="4 5" id="KW-0206">Cytoskeleton</keyword>
<evidence type="ECO:0000259" key="7">
    <source>
        <dbReference type="Pfam" id="PF17681"/>
    </source>
</evidence>
<comment type="subcellular location">
    <subcellularLocation>
        <location evidence="5">Cytoplasm</location>
        <location evidence="5">Cytoskeleton</location>
        <location evidence="5">Microtubule organizing center</location>
    </subcellularLocation>
</comment>
<keyword evidence="2 5" id="KW-0963">Cytoplasm</keyword>
<dbReference type="GO" id="GO:0051011">
    <property type="term" value="F:microtubule minus-end binding"/>
    <property type="evidence" value="ECO:0007669"/>
    <property type="project" value="TreeGrafter"/>
</dbReference>
<dbReference type="GO" id="GO:0000922">
    <property type="term" value="C:spindle pole"/>
    <property type="evidence" value="ECO:0007669"/>
    <property type="project" value="InterPro"/>
</dbReference>
<organism evidence="8 9">
    <name type="scientific">Entamoeba histolytica KU27</name>
    <dbReference type="NCBI Taxonomy" id="885311"/>
    <lineage>
        <taxon>Eukaryota</taxon>
        <taxon>Amoebozoa</taxon>
        <taxon>Evosea</taxon>
        <taxon>Archamoebae</taxon>
        <taxon>Mastigamoebida</taxon>
        <taxon>Entamoebidae</taxon>
        <taxon>Entamoeba</taxon>
    </lineage>
</organism>
<dbReference type="Proteomes" id="UP000011755">
    <property type="component" value="Unassembled WGS sequence"/>
</dbReference>